<dbReference type="Proteomes" id="UP001552479">
    <property type="component" value="Unassembled WGS sequence"/>
</dbReference>
<dbReference type="EMBL" id="JBFASG010000015">
    <property type="protein sequence ID" value="MEV4924567.1"/>
    <property type="molecule type" value="Genomic_DNA"/>
</dbReference>
<protein>
    <recommendedName>
        <fullName evidence="3">SAM-dependent methyltransferase</fullName>
    </recommendedName>
</protein>
<comment type="caution">
    <text evidence="1">The sequence shown here is derived from an EMBL/GenBank/DDBJ whole genome shotgun (WGS) entry which is preliminary data.</text>
</comment>
<proteinExistence type="predicted"/>
<reference evidence="1 2" key="1">
    <citation type="submission" date="2024-06" db="EMBL/GenBank/DDBJ databases">
        <title>The Natural Products Discovery Center: Release of the First 8490 Sequenced Strains for Exploring Actinobacteria Biosynthetic Diversity.</title>
        <authorList>
            <person name="Kalkreuter E."/>
            <person name="Kautsar S.A."/>
            <person name="Yang D."/>
            <person name="Bader C.D."/>
            <person name="Teijaro C.N."/>
            <person name="Fluegel L."/>
            <person name="Davis C.M."/>
            <person name="Simpson J.R."/>
            <person name="Lauterbach L."/>
            <person name="Steele A.D."/>
            <person name="Gui C."/>
            <person name="Meng S."/>
            <person name="Li G."/>
            <person name="Viehrig K."/>
            <person name="Ye F."/>
            <person name="Su P."/>
            <person name="Kiefer A.F."/>
            <person name="Nichols A."/>
            <person name="Cepeda A.J."/>
            <person name="Yan W."/>
            <person name="Fan B."/>
            <person name="Jiang Y."/>
            <person name="Adhikari A."/>
            <person name="Zheng C.-J."/>
            <person name="Schuster L."/>
            <person name="Cowan T.M."/>
            <person name="Smanski M.J."/>
            <person name="Chevrette M.G."/>
            <person name="De Carvalho L.P.S."/>
            <person name="Shen B."/>
        </authorList>
    </citation>
    <scope>NUCLEOTIDE SEQUENCE [LARGE SCALE GENOMIC DNA]</scope>
    <source>
        <strain evidence="1 2">NPDC053791</strain>
    </source>
</reference>
<dbReference type="SUPFAM" id="SSF53335">
    <property type="entry name" value="S-adenosyl-L-methionine-dependent methyltransferases"/>
    <property type="match status" value="1"/>
</dbReference>
<organism evidence="1 2">
    <name type="scientific">Streptomyces roseoverticillatus</name>
    <dbReference type="NCBI Taxonomy" id="66429"/>
    <lineage>
        <taxon>Bacteria</taxon>
        <taxon>Bacillati</taxon>
        <taxon>Actinomycetota</taxon>
        <taxon>Actinomycetes</taxon>
        <taxon>Kitasatosporales</taxon>
        <taxon>Streptomycetaceae</taxon>
        <taxon>Streptomyces</taxon>
    </lineage>
</organism>
<evidence type="ECO:0000313" key="2">
    <source>
        <dbReference type="Proteomes" id="UP001552479"/>
    </source>
</evidence>
<gene>
    <name evidence="1" type="ORF">AB0L03_17260</name>
</gene>
<evidence type="ECO:0000313" key="1">
    <source>
        <dbReference type="EMBL" id="MEV4924567.1"/>
    </source>
</evidence>
<evidence type="ECO:0008006" key="3">
    <source>
        <dbReference type="Google" id="ProtNLM"/>
    </source>
</evidence>
<dbReference type="RefSeq" id="WP_366088542.1">
    <property type="nucleotide sequence ID" value="NZ_JBFASG010000015.1"/>
</dbReference>
<accession>A0ABV3IW55</accession>
<name>A0ABV3IW55_9ACTN</name>
<sequence length="68" mass="7111">MVAGEHDRERRHVFGDDADQYDAARPGYPGRLVEDVLGFAALPTGVPAVEVGAGTGKATLAFAARGTR</sequence>
<dbReference type="InterPro" id="IPR029063">
    <property type="entry name" value="SAM-dependent_MTases_sf"/>
</dbReference>
<keyword evidence="2" id="KW-1185">Reference proteome</keyword>
<dbReference type="Gene3D" id="3.40.50.150">
    <property type="entry name" value="Vaccinia Virus protein VP39"/>
    <property type="match status" value="1"/>
</dbReference>